<dbReference type="Pfam" id="PF07238">
    <property type="entry name" value="PilZ"/>
    <property type="match status" value="1"/>
</dbReference>
<sequence length="118" mass="12917">MDYVSYQARARQQRETRYGADIDASLLWEGVSQPVTIRNISVYGALIIGAWLPAVGQRVTLIAQGLEVCGTVIWEAPDRCGLLLSHAVDPMAIIAESGMAKDERPTITLQRVGADRYA</sequence>
<feature type="domain" description="PilZ" evidence="1">
    <location>
        <begin position="13"/>
        <end position="82"/>
    </location>
</feature>
<protein>
    <submittedName>
        <fullName evidence="2">PilZ domain-containing protein</fullName>
    </submittedName>
</protein>
<gene>
    <name evidence="2" type="ORF">ACFQ24_10445</name>
</gene>
<dbReference type="RefSeq" id="WP_380910986.1">
    <property type="nucleotide sequence ID" value="NZ_JBHTLS010000122.1"/>
</dbReference>
<proteinExistence type="predicted"/>
<evidence type="ECO:0000259" key="1">
    <source>
        <dbReference type="Pfam" id="PF07238"/>
    </source>
</evidence>
<dbReference type="Proteomes" id="UP001597203">
    <property type="component" value="Unassembled WGS sequence"/>
</dbReference>
<evidence type="ECO:0000313" key="2">
    <source>
        <dbReference type="EMBL" id="MFD1105284.1"/>
    </source>
</evidence>
<keyword evidence="3" id="KW-1185">Reference proteome</keyword>
<dbReference type="EMBL" id="JBHTLS010000122">
    <property type="protein sequence ID" value="MFD1105284.1"/>
    <property type="molecule type" value="Genomic_DNA"/>
</dbReference>
<dbReference type="InterPro" id="IPR009875">
    <property type="entry name" value="PilZ_domain"/>
</dbReference>
<comment type="caution">
    <text evidence="2">The sequence shown here is derived from an EMBL/GenBank/DDBJ whole genome shotgun (WGS) entry which is preliminary data.</text>
</comment>
<organism evidence="2 3">
    <name type="scientific">Sphingobium olei</name>
    <dbReference type="NCBI Taxonomy" id="420955"/>
    <lineage>
        <taxon>Bacteria</taxon>
        <taxon>Pseudomonadati</taxon>
        <taxon>Pseudomonadota</taxon>
        <taxon>Alphaproteobacteria</taxon>
        <taxon>Sphingomonadales</taxon>
        <taxon>Sphingomonadaceae</taxon>
        <taxon>Sphingobium</taxon>
    </lineage>
</organism>
<name>A0ABW3NZX4_9SPHN</name>
<accession>A0ABW3NZX4</accession>
<reference evidence="3" key="1">
    <citation type="journal article" date="2019" name="Int. J. Syst. Evol. Microbiol.">
        <title>The Global Catalogue of Microorganisms (GCM) 10K type strain sequencing project: providing services to taxonomists for standard genome sequencing and annotation.</title>
        <authorList>
            <consortium name="The Broad Institute Genomics Platform"/>
            <consortium name="The Broad Institute Genome Sequencing Center for Infectious Disease"/>
            <person name="Wu L."/>
            <person name="Ma J."/>
        </authorList>
    </citation>
    <scope>NUCLEOTIDE SEQUENCE [LARGE SCALE GENOMIC DNA]</scope>
    <source>
        <strain evidence="3">CCUG 54329</strain>
    </source>
</reference>
<evidence type="ECO:0000313" key="3">
    <source>
        <dbReference type="Proteomes" id="UP001597203"/>
    </source>
</evidence>
<dbReference type="SUPFAM" id="SSF141371">
    <property type="entry name" value="PilZ domain-like"/>
    <property type="match status" value="1"/>
</dbReference>